<sequence length="129" mass="14698">MIELEEGKTYRSRSGNKIGPVRAGPDGTFYFLGRYYQRDGNYHADGETSALDLIEEWQEPAETPEPPAEHVMQFFAFAHLPPTLKEISRPFGQMAEDIVRKLPRNQQRTMALNKLLEAKDAAVRAYIAK</sequence>
<reference evidence="1 2" key="1">
    <citation type="submission" date="2023-08" db="EMBL/GenBank/DDBJ databases">
        <title>Implementing the SeqCode for naming new Mesorhizobium species isolated from Vachellia karroo root nodules.</title>
        <authorList>
            <person name="Van Lill M."/>
        </authorList>
    </citation>
    <scope>NUCLEOTIDE SEQUENCE [LARGE SCALE GENOMIC DNA]</scope>
    <source>
        <strain evidence="1 2">VK22B</strain>
    </source>
</reference>
<dbReference type="RefSeq" id="WP_320226914.1">
    <property type="nucleotide sequence ID" value="NZ_JAVIJC010000014.1"/>
</dbReference>
<dbReference type="Proteomes" id="UP001271249">
    <property type="component" value="Unassembled WGS sequence"/>
</dbReference>
<keyword evidence="2" id="KW-1185">Reference proteome</keyword>
<dbReference type="EMBL" id="JAVIJC010000014">
    <property type="protein sequence ID" value="MDX8492933.1"/>
    <property type="molecule type" value="Genomic_DNA"/>
</dbReference>
<organism evidence="1 2">
    <name type="scientific">Mesorhizobium captivum</name>
    <dbReference type="NCBI Taxonomy" id="3072319"/>
    <lineage>
        <taxon>Bacteria</taxon>
        <taxon>Pseudomonadati</taxon>
        <taxon>Pseudomonadota</taxon>
        <taxon>Alphaproteobacteria</taxon>
        <taxon>Hyphomicrobiales</taxon>
        <taxon>Phyllobacteriaceae</taxon>
        <taxon>Mesorhizobium</taxon>
    </lineage>
</organism>
<comment type="caution">
    <text evidence="1">The sequence shown here is derived from an EMBL/GenBank/DDBJ whole genome shotgun (WGS) entry which is preliminary data.</text>
</comment>
<evidence type="ECO:0000313" key="1">
    <source>
        <dbReference type="EMBL" id="MDX8492933.1"/>
    </source>
</evidence>
<accession>A0ABU4Z1K1</accession>
<proteinExistence type="predicted"/>
<name>A0ABU4Z1K1_9HYPH</name>
<protein>
    <submittedName>
        <fullName evidence="1">Uncharacterized protein</fullName>
    </submittedName>
</protein>
<gene>
    <name evidence="1" type="ORF">RFN29_15245</name>
</gene>
<evidence type="ECO:0000313" key="2">
    <source>
        <dbReference type="Proteomes" id="UP001271249"/>
    </source>
</evidence>